<organism evidence="2 3">
    <name type="scientific">Coemansia biformis</name>
    <dbReference type="NCBI Taxonomy" id="1286918"/>
    <lineage>
        <taxon>Eukaryota</taxon>
        <taxon>Fungi</taxon>
        <taxon>Fungi incertae sedis</taxon>
        <taxon>Zoopagomycota</taxon>
        <taxon>Kickxellomycotina</taxon>
        <taxon>Kickxellomycetes</taxon>
        <taxon>Kickxellales</taxon>
        <taxon>Kickxellaceae</taxon>
        <taxon>Coemansia</taxon>
    </lineage>
</organism>
<dbReference type="EMBL" id="JANBOI010001613">
    <property type="protein sequence ID" value="KAJ1726349.1"/>
    <property type="molecule type" value="Genomic_DNA"/>
</dbReference>
<dbReference type="InterPro" id="IPR036322">
    <property type="entry name" value="WD40_repeat_dom_sf"/>
</dbReference>
<dbReference type="SUPFAM" id="SSF50978">
    <property type="entry name" value="WD40 repeat-like"/>
    <property type="match status" value="1"/>
</dbReference>
<evidence type="ECO:0008006" key="4">
    <source>
        <dbReference type="Google" id="ProtNLM"/>
    </source>
</evidence>
<dbReference type="PANTHER" id="PTHR14205:SF15">
    <property type="entry name" value="EARP AND GARP COMPLEX-INTERACTING PROTEIN 1"/>
    <property type="match status" value="1"/>
</dbReference>
<dbReference type="InterPro" id="IPR001680">
    <property type="entry name" value="WD40_rpt"/>
</dbReference>
<dbReference type="InterPro" id="IPR040323">
    <property type="entry name" value="EIPR1"/>
</dbReference>
<dbReference type="InterPro" id="IPR015943">
    <property type="entry name" value="WD40/YVTN_repeat-like_dom_sf"/>
</dbReference>
<dbReference type="Proteomes" id="UP001143981">
    <property type="component" value="Unassembled WGS sequence"/>
</dbReference>
<feature type="non-terminal residue" evidence="2">
    <location>
        <position position="862"/>
    </location>
</feature>
<comment type="similarity">
    <text evidence="1">Belongs to the WD repeat EIPR1 family.</text>
</comment>
<proteinExistence type="inferred from homology"/>
<dbReference type="PANTHER" id="PTHR14205">
    <property type="entry name" value="WD-REPEAT PROTEIN"/>
    <property type="match status" value="1"/>
</dbReference>
<evidence type="ECO:0000313" key="2">
    <source>
        <dbReference type="EMBL" id="KAJ1726349.1"/>
    </source>
</evidence>
<comment type="caution">
    <text evidence="2">The sequence shown here is derived from an EMBL/GenBank/DDBJ whole genome shotgun (WGS) entry which is preliminary data.</text>
</comment>
<reference evidence="2" key="1">
    <citation type="submission" date="2022-07" db="EMBL/GenBank/DDBJ databases">
        <title>Phylogenomic reconstructions and comparative analyses of Kickxellomycotina fungi.</title>
        <authorList>
            <person name="Reynolds N.K."/>
            <person name="Stajich J.E."/>
            <person name="Barry K."/>
            <person name="Grigoriev I.V."/>
            <person name="Crous P."/>
            <person name="Smith M.E."/>
        </authorList>
    </citation>
    <scope>NUCLEOTIDE SEQUENCE</scope>
    <source>
        <strain evidence="2">BCRC 34381</strain>
    </source>
</reference>
<evidence type="ECO:0000256" key="1">
    <source>
        <dbReference type="ARBA" id="ARBA00005672"/>
    </source>
</evidence>
<evidence type="ECO:0000313" key="3">
    <source>
        <dbReference type="Proteomes" id="UP001143981"/>
    </source>
</evidence>
<protein>
    <recommendedName>
        <fullName evidence="4">WD40 repeat-like protein</fullName>
    </recommendedName>
</protein>
<dbReference type="GO" id="GO:0016567">
    <property type="term" value="P:protein ubiquitination"/>
    <property type="evidence" value="ECO:0007669"/>
    <property type="project" value="TreeGrafter"/>
</dbReference>
<accession>A0A9W7Y738</accession>
<dbReference type="OrthoDB" id="361494at2759"/>
<name>A0A9W7Y738_9FUNG</name>
<keyword evidence="3" id="KW-1185">Reference proteome</keyword>
<dbReference type="Gene3D" id="2.130.10.10">
    <property type="entry name" value="YVTN repeat-like/Quinoprotein amine dehydrogenase"/>
    <property type="match status" value="2"/>
</dbReference>
<gene>
    <name evidence="2" type="ORF">LPJ61_005246</name>
</gene>
<dbReference type="SMART" id="SM00320">
    <property type="entry name" value="WD40"/>
    <property type="match status" value="4"/>
</dbReference>
<dbReference type="AlphaFoldDB" id="A0A9W7Y738"/>
<sequence>MAMSEDQPLVAVGSGSYETNMFFVQTLDDQLDVKASFASKFPIYSLAFRSNLLMAGTDRSTSVLYKVDRARLLGYASGDDGGDPDGPMVKCVGTYKNKAAKSIDVAAPGSQLPTRRILCVEFAPAFGTGSSGWPPASVSAGTELFLACLGGVVNVWDATRNQQALRMEKLSPQPLSCAAWSPHAAATLIAAASVDGTVSVVDLRRHGRAVAWRAPAAVDSARASVGGYAGMVATSDIAWSPFAPYWLASAGENGEAAIWDLRYTASAIALRHPTNHGALRSVAWSATHADMLATGTSDRSWWLHSLRADDAAEDSSTVRASVIADKRSADDIGAVVAMKAKGSTFFTLSSCGDLYAHRVTPAAMAQTTVHRLTSSAERQIEAAVYARDLPSAAEAVIQLVQTMKEDGAGDGAGGDGDEAGIAKHAESIRKLCDLFKAKAKIAHASWAFPKLASAIDDQMSAGDEAERARVALAADLGRLAYGLPPDFPLEATASRQPVVWQALELLNMANLRIRLGRMVEAADSPEGDGPPAWKTIADRERQIMQYVKAEPELFDPKLLRAVVKLVLPHDCVAGLTLGLGICQAYLAIQRQHEHRSAKSPVTCTMLDGLVHVLLFPTVFDTDTSGGNNGGENDEMASRPLVTPTVPLVRERIRECLEVCPELVFEMVRLEISIQETVVKGGEQKKVAEEIVAIVHAHAKSIKVLMDNTGTVATRALIQIHPMYPATTTLSASAVRLYLNSLLSTRNYDEHLVNTQWWRAPPAEARPAVIGMDAGWPSSFPLAKMLNRQAAVSIVPRLQRQIDVVLSTIRKEPLGLEPRLYRDTLIKVAKVSLLTQCDQPLEFAVDVATKDKASGATLTTRQH</sequence>